<reference evidence="1" key="1">
    <citation type="submission" date="2020-02" db="EMBL/GenBank/DDBJ databases">
        <authorList>
            <person name="Meier V. D."/>
        </authorList>
    </citation>
    <scope>NUCLEOTIDE SEQUENCE</scope>
    <source>
        <strain evidence="1">AVDCRST_MAG40</strain>
    </source>
</reference>
<proteinExistence type="predicted"/>
<feature type="non-terminal residue" evidence="1">
    <location>
        <position position="174"/>
    </location>
</feature>
<sequence>MPHPASPSPTAANAVLWTALDSGVHTLPQPVPAGLCELPLARLSRYEAKPDPATGRLPDEELVHVHRLRALTGQWYAVRVAGDVELGLPRAGDWPVLMAVLRLFEEAGWQGNTLADVSIRRLLATMGVTGGGKMVRRVRDALLRFSQVRVLVVPIAAAADPAEAFAELAAPADV</sequence>
<gene>
    <name evidence="1" type="ORF">AVDCRST_MAG40-321</name>
</gene>
<dbReference type="AlphaFoldDB" id="A0A6J4KAZ7"/>
<evidence type="ECO:0000313" key="1">
    <source>
        <dbReference type="EMBL" id="CAA9300448.1"/>
    </source>
</evidence>
<dbReference type="EMBL" id="CADCTX010000089">
    <property type="protein sequence ID" value="CAA9300448.1"/>
    <property type="molecule type" value="Genomic_DNA"/>
</dbReference>
<accession>A0A6J4KAZ7</accession>
<organism evidence="1">
    <name type="scientific">uncultured Gemmatimonadaceae bacterium</name>
    <dbReference type="NCBI Taxonomy" id="246130"/>
    <lineage>
        <taxon>Bacteria</taxon>
        <taxon>Pseudomonadati</taxon>
        <taxon>Gemmatimonadota</taxon>
        <taxon>Gemmatimonadia</taxon>
        <taxon>Gemmatimonadales</taxon>
        <taxon>Gemmatimonadaceae</taxon>
        <taxon>environmental samples</taxon>
    </lineage>
</organism>
<name>A0A6J4KAZ7_9BACT</name>
<protein>
    <submittedName>
        <fullName evidence="1">Uncharacterized protein</fullName>
    </submittedName>
</protein>